<feature type="non-terminal residue" evidence="1">
    <location>
        <position position="1"/>
    </location>
</feature>
<dbReference type="Proteomes" id="UP001186974">
    <property type="component" value="Unassembled WGS sequence"/>
</dbReference>
<gene>
    <name evidence="1" type="ORF">LTS18_011707</name>
</gene>
<comment type="caution">
    <text evidence="1">The sequence shown here is derived from an EMBL/GenBank/DDBJ whole genome shotgun (WGS) entry which is preliminary data.</text>
</comment>
<sequence>RQRLETSLDNNDGGQQLLLGTVPMPLHPADWESEASTDDDDEDADFIAPSGAGGRPSYQQDRASTAAAAAALAPRTPTVPLYVDARPTIKTYFKIYSPSKGGRLLSVYESAPDQFNFSQSWGWKSSTLMLDEGMNNGGEDGANGFTRVSHVSSNRHYASGDKRPAYSAAGMLATEEEAAAEGEAYDEIRKPRLARPVAFAVFFSIGSYFGAAYLTQRSDAATNGAYKRRFSFLSNDKAVKEAVEADACRKTLEELRRRNAPTTVRVAYQRFQEWWIRKRDEERATLVLIGMNAVPFLAWRVPLPAVQGFMYRHFMHSPLSGRSYTLLTSVFSHKSFAHFAFNMIAFYSFGPPAFHYLSDQRYMYPWKTEDNRLMNWYATYHHIAFFMTAGVIASVVPHCVRVTAARRFQQQLLSQTTGRVASAATSWTAISQSLRLIPSLGASGAIYSTLSLCAYAYPQMSVSLILLPFIPIKIGYGVAGIAALDAAGIIRGWQMFDHWAHLTGAAVGVWAFYQGSWVWFQVQQAAEGGRLKGGSEYGR</sequence>
<reference evidence="1" key="1">
    <citation type="submission" date="2024-09" db="EMBL/GenBank/DDBJ databases">
        <title>Black Yeasts Isolated from many extreme environments.</title>
        <authorList>
            <person name="Coleine C."/>
            <person name="Stajich J.E."/>
            <person name="Selbmann L."/>
        </authorList>
    </citation>
    <scope>NUCLEOTIDE SEQUENCE</scope>
    <source>
        <strain evidence="1">CCFEE 5737</strain>
    </source>
</reference>
<protein>
    <submittedName>
        <fullName evidence="1">Uncharacterized protein</fullName>
    </submittedName>
</protein>
<accession>A0ACC3D9X2</accession>
<dbReference type="EMBL" id="JAWDJW010006676">
    <property type="protein sequence ID" value="KAK3063914.1"/>
    <property type="molecule type" value="Genomic_DNA"/>
</dbReference>
<organism evidence="1 2">
    <name type="scientific">Coniosporium uncinatum</name>
    <dbReference type="NCBI Taxonomy" id="93489"/>
    <lineage>
        <taxon>Eukaryota</taxon>
        <taxon>Fungi</taxon>
        <taxon>Dikarya</taxon>
        <taxon>Ascomycota</taxon>
        <taxon>Pezizomycotina</taxon>
        <taxon>Dothideomycetes</taxon>
        <taxon>Dothideomycetes incertae sedis</taxon>
        <taxon>Coniosporium</taxon>
    </lineage>
</organism>
<keyword evidence="2" id="KW-1185">Reference proteome</keyword>
<evidence type="ECO:0000313" key="1">
    <source>
        <dbReference type="EMBL" id="KAK3063914.1"/>
    </source>
</evidence>
<name>A0ACC3D9X2_9PEZI</name>
<evidence type="ECO:0000313" key="2">
    <source>
        <dbReference type="Proteomes" id="UP001186974"/>
    </source>
</evidence>
<proteinExistence type="predicted"/>